<feature type="transmembrane region" description="Helical" evidence="1">
    <location>
        <begin position="27"/>
        <end position="49"/>
    </location>
</feature>
<evidence type="ECO:0000313" key="3">
    <source>
        <dbReference type="Proteomes" id="UP000824041"/>
    </source>
</evidence>
<feature type="transmembrane region" description="Helical" evidence="1">
    <location>
        <begin position="336"/>
        <end position="367"/>
    </location>
</feature>
<dbReference type="EMBL" id="DXBU01000090">
    <property type="protein sequence ID" value="HIZ22382.1"/>
    <property type="molecule type" value="Genomic_DNA"/>
</dbReference>
<dbReference type="AlphaFoldDB" id="A0A9D2IU13"/>
<keyword evidence="1" id="KW-0812">Transmembrane</keyword>
<feature type="transmembrane region" description="Helical" evidence="1">
    <location>
        <begin position="500"/>
        <end position="520"/>
    </location>
</feature>
<dbReference type="Proteomes" id="UP000824041">
    <property type="component" value="Unassembled WGS sequence"/>
</dbReference>
<feature type="transmembrane region" description="Helical" evidence="1">
    <location>
        <begin position="285"/>
        <end position="303"/>
    </location>
</feature>
<feature type="transmembrane region" description="Helical" evidence="1">
    <location>
        <begin position="109"/>
        <end position="127"/>
    </location>
</feature>
<keyword evidence="1" id="KW-1133">Transmembrane helix</keyword>
<feature type="transmembrane region" description="Helical" evidence="1">
    <location>
        <begin position="471"/>
        <end position="488"/>
    </location>
</feature>
<comment type="caution">
    <text evidence="2">The sequence shown here is derived from an EMBL/GenBank/DDBJ whole genome shotgun (WGS) entry which is preliminary data.</text>
</comment>
<name>A0A9D2IU13_9FIRM</name>
<feature type="transmembrane region" description="Helical" evidence="1">
    <location>
        <begin position="226"/>
        <end position="245"/>
    </location>
</feature>
<feature type="transmembrane region" description="Helical" evidence="1">
    <location>
        <begin position="417"/>
        <end position="438"/>
    </location>
</feature>
<feature type="transmembrane region" description="Helical" evidence="1">
    <location>
        <begin position="194"/>
        <end position="214"/>
    </location>
</feature>
<protein>
    <submittedName>
        <fullName evidence="2">Uncharacterized protein</fullName>
    </submittedName>
</protein>
<sequence>MLGIIYIVFIFLLGRELAPRTVCTRPWLLLPFSFGTGSLILGWITYFTAFFASVCLGAESPLFYGNLLTMTGGAAFLGKRYFSRVRKRGIGLGNLRDCRTKLAREKGEILFFLMLAAFISWTMFYVFHEKDGILYAGFSVFGDYAPHTAMIRSFSWGNNFPTQYPHFGGEDVKYHFMFQFLAGNLEYLGMRLDIAYNLISILALTGFLMMLYMLAVRITGRKGAGFLGILFFFFRSGTAFFRFFYEHVRAGDLLEVLKNNTAFIGYTPNEDWGLWNYNVYLNQRHLAFGLLIVSLALWFYLEWVEETADSSSKGAGWLMERFFTRKAWWVRKPETALLMGLMLGMTSFWNGAAVIGGLLILAGFGLFSDGKLDYALTAGTAVLFSFLQSKIFIQGEAMEVSFYWGFLAEDKSAAGTAWYIFSVSGIYFAGLLVLLFFLKRKERMVLSSFFLPAVFAFFVSLTPDINVNHKYIMISYAFLTMFWAWAVVSLWRKCLAGRAGALLLTLCLTVTGVYDFVVILKDNDADHRVSVPLYSSLSQWISETLDKGDLMLTPEYSINEVTMAGEMLYCGWPYYAWSAGYDTNARAAAAVQIYTTEDQDTLRTLVAQENITYILFEEGMEFEQETCREDVIARTYPLVYRSEDGRIRIYET</sequence>
<keyword evidence="1" id="KW-0472">Membrane</keyword>
<organism evidence="2 3">
    <name type="scientific">Candidatus Blautia faecigallinarum</name>
    <dbReference type="NCBI Taxonomy" id="2838488"/>
    <lineage>
        <taxon>Bacteria</taxon>
        <taxon>Bacillati</taxon>
        <taxon>Bacillota</taxon>
        <taxon>Clostridia</taxon>
        <taxon>Lachnospirales</taxon>
        <taxon>Lachnospiraceae</taxon>
        <taxon>Blautia</taxon>
    </lineage>
</organism>
<evidence type="ECO:0000256" key="1">
    <source>
        <dbReference type="SAM" id="Phobius"/>
    </source>
</evidence>
<reference evidence="2" key="2">
    <citation type="submission" date="2021-04" db="EMBL/GenBank/DDBJ databases">
        <authorList>
            <person name="Gilroy R."/>
        </authorList>
    </citation>
    <scope>NUCLEOTIDE SEQUENCE</scope>
    <source>
        <strain evidence="2">14324</strain>
    </source>
</reference>
<evidence type="ECO:0000313" key="2">
    <source>
        <dbReference type="EMBL" id="HIZ22382.1"/>
    </source>
</evidence>
<proteinExistence type="predicted"/>
<gene>
    <name evidence="2" type="ORF">IAA21_06245</name>
</gene>
<reference evidence="2" key="1">
    <citation type="journal article" date="2021" name="PeerJ">
        <title>Extensive microbial diversity within the chicken gut microbiome revealed by metagenomics and culture.</title>
        <authorList>
            <person name="Gilroy R."/>
            <person name="Ravi A."/>
            <person name="Getino M."/>
            <person name="Pursley I."/>
            <person name="Horton D.L."/>
            <person name="Alikhan N.F."/>
            <person name="Baker D."/>
            <person name="Gharbi K."/>
            <person name="Hall N."/>
            <person name="Watson M."/>
            <person name="Adriaenssens E.M."/>
            <person name="Foster-Nyarko E."/>
            <person name="Jarju S."/>
            <person name="Secka A."/>
            <person name="Antonio M."/>
            <person name="Oren A."/>
            <person name="Chaudhuri R.R."/>
            <person name="La Ragione R."/>
            <person name="Hildebrand F."/>
            <person name="Pallen M.J."/>
        </authorList>
    </citation>
    <scope>NUCLEOTIDE SEQUENCE</scope>
    <source>
        <strain evidence="2">14324</strain>
    </source>
</reference>
<feature type="transmembrane region" description="Helical" evidence="1">
    <location>
        <begin position="445"/>
        <end position="465"/>
    </location>
</feature>
<feature type="transmembrane region" description="Helical" evidence="1">
    <location>
        <begin position="61"/>
        <end position="78"/>
    </location>
</feature>
<accession>A0A9D2IU13</accession>